<dbReference type="PANTHER" id="PTHR28047">
    <property type="entry name" value="PROTEIN DCG1"/>
    <property type="match status" value="1"/>
</dbReference>
<dbReference type="EMBL" id="CP017557">
    <property type="protein sequence ID" value="AOW05801.1"/>
    <property type="molecule type" value="Genomic_DNA"/>
</dbReference>
<dbReference type="eggNOG" id="ENOG502RZ0H">
    <property type="taxonomic scope" value="Eukaryota"/>
</dbReference>
<dbReference type="KEGG" id="yli:2912993"/>
<dbReference type="Proteomes" id="UP000182444">
    <property type="component" value="Chromosome 1E"/>
</dbReference>
<dbReference type="VEuPathDB" id="FungiDB:YALI0_E22627g"/>
<dbReference type="Proteomes" id="UP000256601">
    <property type="component" value="Unassembled WGS sequence"/>
</dbReference>
<dbReference type="OMA" id="CAGMSGM"/>
<reference evidence="2 4" key="1">
    <citation type="journal article" date="2016" name="PLoS ONE">
        <title>Sequence Assembly of Yarrowia lipolytica Strain W29/CLIB89 Shows Transposable Element Diversity.</title>
        <authorList>
            <person name="Magnan C."/>
            <person name="Yu J."/>
            <person name="Chang I."/>
            <person name="Jahn E."/>
            <person name="Kanomata Y."/>
            <person name="Wu J."/>
            <person name="Zeller M."/>
            <person name="Oakes M."/>
            <person name="Baldi P."/>
            <person name="Sandmeyer S."/>
        </authorList>
    </citation>
    <scope>NUCLEOTIDE SEQUENCE [LARGE SCALE GENOMIC DNA]</scope>
    <source>
        <strain evidence="2">CLIB89</strain>
        <strain evidence="4">CLIB89(W29)</strain>
    </source>
</reference>
<proteinExistence type="inferred from homology"/>
<dbReference type="OrthoDB" id="412018at2759"/>
<organism evidence="2 4">
    <name type="scientific">Yarrowia lipolytica</name>
    <name type="common">Candida lipolytica</name>
    <dbReference type="NCBI Taxonomy" id="4952"/>
    <lineage>
        <taxon>Eukaryota</taxon>
        <taxon>Fungi</taxon>
        <taxon>Dikarya</taxon>
        <taxon>Ascomycota</taxon>
        <taxon>Saccharomycotina</taxon>
        <taxon>Dipodascomycetes</taxon>
        <taxon>Dipodascales</taxon>
        <taxon>Dipodascales incertae sedis</taxon>
        <taxon>Yarrowia</taxon>
    </lineage>
</organism>
<dbReference type="Gene3D" id="3.40.50.12500">
    <property type="match status" value="1"/>
</dbReference>
<dbReference type="GeneID" id="2912993"/>
<dbReference type="GO" id="GO:0047661">
    <property type="term" value="F:amino-acid racemase activity"/>
    <property type="evidence" value="ECO:0007669"/>
    <property type="project" value="InterPro"/>
</dbReference>
<name>A0A1H6PQ02_YARLL</name>
<evidence type="ECO:0000313" key="3">
    <source>
        <dbReference type="EMBL" id="RDW25520.1"/>
    </source>
</evidence>
<dbReference type="InterPro" id="IPR052186">
    <property type="entry name" value="Hydantoin_racemase-like"/>
</dbReference>
<comment type="similarity">
    <text evidence="1">Belongs to the HyuE racemase family.</text>
</comment>
<dbReference type="VEuPathDB" id="FungiDB:YALI1_E26788g"/>
<dbReference type="FunFam" id="3.40.50.12500:FF:000001">
    <property type="entry name" value="Putative hydantoin racemase"/>
    <property type="match status" value="1"/>
</dbReference>
<dbReference type="InterPro" id="IPR015942">
    <property type="entry name" value="Asp/Glu/hydantoin_racemase"/>
</dbReference>
<gene>
    <name evidence="3" type="ORF">B0I71DRAFT_159315</name>
    <name evidence="2" type="ORF">YALI1_E26788g</name>
</gene>
<dbReference type="RefSeq" id="XP_504274.1">
    <property type="nucleotide sequence ID" value="XM_504274.1"/>
</dbReference>
<dbReference type="AlphaFoldDB" id="A0A1H6PQ02"/>
<evidence type="ECO:0000256" key="1">
    <source>
        <dbReference type="ARBA" id="ARBA00038414"/>
    </source>
</evidence>
<sequence length="228" mass="24036">MPSILIINPNSSQSVTHGLKDILDPPHDFTFKFFTCPSTGPDSINDYTTGTLSAAACLPALLPVLDQHDGFLVACFSDHALVNILREHTNRPVMGIFQAAILHSLSLNMSVGLPDTGKFAIVTTGSQWEPVLDQAVGRYVPANTFVGTFGTGLGVLELHQADTSLVNERIAQATLAALDKGATVICLGCAGMAGMEDVISSVAPHVKVVDGVVAGCEILVGLVRTYYD</sequence>
<evidence type="ECO:0000313" key="5">
    <source>
        <dbReference type="Proteomes" id="UP000256601"/>
    </source>
</evidence>
<dbReference type="PANTHER" id="PTHR28047:SF5">
    <property type="entry name" value="PROTEIN DCG1"/>
    <property type="match status" value="1"/>
</dbReference>
<evidence type="ECO:0000313" key="2">
    <source>
        <dbReference type="EMBL" id="AOW05801.1"/>
    </source>
</evidence>
<evidence type="ECO:0000313" key="4">
    <source>
        <dbReference type="Proteomes" id="UP000182444"/>
    </source>
</evidence>
<dbReference type="InterPro" id="IPR053714">
    <property type="entry name" value="Iso_Racemase_Enz_sf"/>
</dbReference>
<reference evidence="3 5" key="2">
    <citation type="submission" date="2018-07" db="EMBL/GenBank/DDBJ databases">
        <title>Draft Genome Assemblies for Five Robust Yarrowia lipolytica Strains Exhibiting High Lipid Production and Pentose Sugar Utilization and Sugar Alcohol Secretion from Undetoxified Lignocellulosic Biomass Hydrolysates.</title>
        <authorList>
            <consortium name="DOE Joint Genome Institute"/>
            <person name="Walker C."/>
            <person name="Ryu S."/>
            <person name="Na H."/>
            <person name="Zane M."/>
            <person name="LaButti K."/>
            <person name="Lipzen A."/>
            <person name="Haridas S."/>
            <person name="Barry K."/>
            <person name="Grigoriev I.V."/>
            <person name="Quarterman J."/>
            <person name="Slininger P."/>
            <person name="Dien B."/>
            <person name="Trinh C.T."/>
        </authorList>
    </citation>
    <scope>NUCLEOTIDE SEQUENCE [LARGE SCALE GENOMIC DNA]</scope>
    <source>
        <strain evidence="3 5">YB392</strain>
    </source>
</reference>
<protein>
    <submittedName>
        <fullName evidence="3">Asp/Glu/hydantoin racemase</fullName>
    </submittedName>
</protein>
<dbReference type="EMBL" id="KZ857337">
    <property type="protein sequence ID" value="RDW25520.1"/>
    <property type="molecule type" value="Genomic_DNA"/>
</dbReference>
<accession>A0A1H6PQ02</accession>
<dbReference type="Pfam" id="PF01177">
    <property type="entry name" value="Asp_Glu_race"/>
    <property type="match status" value="1"/>
</dbReference>